<evidence type="ECO:0000313" key="1">
    <source>
        <dbReference type="EMBL" id="JAH09047.1"/>
    </source>
</evidence>
<proteinExistence type="predicted"/>
<dbReference type="EMBL" id="GBXM01099530">
    <property type="protein sequence ID" value="JAH09047.1"/>
    <property type="molecule type" value="Transcribed_RNA"/>
</dbReference>
<name>A0A0E9PXN0_ANGAN</name>
<sequence>MNYQGKCFVCIWVRQNLRCGDTGLSKSSYIYL</sequence>
<reference evidence="1" key="1">
    <citation type="submission" date="2014-11" db="EMBL/GenBank/DDBJ databases">
        <authorList>
            <person name="Amaro Gonzalez C."/>
        </authorList>
    </citation>
    <scope>NUCLEOTIDE SEQUENCE</scope>
</reference>
<accession>A0A0E9PXN0</accession>
<reference evidence="1" key="2">
    <citation type="journal article" date="2015" name="Fish Shellfish Immunol.">
        <title>Early steps in the European eel (Anguilla anguilla)-Vibrio vulnificus interaction in the gills: Role of the RtxA13 toxin.</title>
        <authorList>
            <person name="Callol A."/>
            <person name="Pajuelo D."/>
            <person name="Ebbesson L."/>
            <person name="Teles M."/>
            <person name="MacKenzie S."/>
            <person name="Amaro C."/>
        </authorList>
    </citation>
    <scope>NUCLEOTIDE SEQUENCE</scope>
</reference>
<protein>
    <submittedName>
        <fullName evidence="1">Uncharacterized protein</fullName>
    </submittedName>
</protein>
<organism evidence="1">
    <name type="scientific">Anguilla anguilla</name>
    <name type="common">European freshwater eel</name>
    <name type="synonym">Muraena anguilla</name>
    <dbReference type="NCBI Taxonomy" id="7936"/>
    <lineage>
        <taxon>Eukaryota</taxon>
        <taxon>Metazoa</taxon>
        <taxon>Chordata</taxon>
        <taxon>Craniata</taxon>
        <taxon>Vertebrata</taxon>
        <taxon>Euteleostomi</taxon>
        <taxon>Actinopterygii</taxon>
        <taxon>Neopterygii</taxon>
        <taxon>Teleostei</taxon>
        <taxon>Anguilliformes</taxon>
        <taxon>Anguillidae</taxon>
        <taxon>Anguilla</taxon>
    </lineage>
</organism>
<dbReference type="AlphaFoldDB" id="A0A0E9PXN0"/>